<dbReference type="PANTHER" id="PTHR43056:SF10">
    <property type="entry name" value="COCE_NOND FAMILY, PUTATIVE (AFU_ORTHOLOGUE AFUA_7G00600)-RELATED"/>
    <property type="match status" value="1"/>
</dbReference>
<evidence type="ECO:0000256" key="1">
    <source>
        <dbReference type="ARBA" id="ARBA00022801"/>
    </source>
</evidence>
<dbReference type="InterPro" id="IPR050585">
    <property type="entry name" value="Xaa-Pro_dipeptidyl-ppase/CocE"/>
</dbReference>
<dbReference type="SUPFAM" id="SSF53474">
    <property type="entry name" value="alpha/beta-Hydrolases"/>
    <property type="match status" value="1"/>
</dbReference>
<accession>A0A7X0U910</accession>
<reference evidence="4 5" key="1">
    <citation type="submission" date="2020-08" db="EMBL/GenBank/DDBJ databases">
        <title>Functional genomics of gut bacteria from endangered species of beetles.</title>
        <authorList>
            <person name="Carlos-Shanley C."/>
        </authorList>
    </citation>
    <scope>NUCLEOTIDE SEQUENCE [LARGE SCALE GENOMIC DNA]</scope>
    <source>
        <strain evidence="4 5">S00198</strain>
    </source>
</reference>
<feature type="domain" description="Xaa-Pro dipeptidyl-peptidase C-terminal" evidence="3">
    <location>
        <begin position="336"/>
        <end position="613"/>
    </location>
</feature>
<dbReference type="InterPro" id="IPR005674">
    <property type="entry name" value="CocE/Ser_esterase"/>
</dbReference>
<dbReference type="InterPro" id="IPR029058">
    <property type="entry name" value="AB_hydrolase_fold"/>
</dbReference>
<dbReference type="Gene3D" id="3.40.50.1820">
    <property type="entry name" value="alpha/beta hydrolase"/>
    <property type="match status" value="1"/>
</dbReference>
<dbReference type="Proteomes" id="UP000575083">
    <property type="component" value="Unassembled WGS sequence"/>
</dbReference>
<dbReference type="Gene3D" id="2.60.120.260">
    <property type="entry name" value="Galactose-binding domain-like"/>
    <property type="match status" value="1"/>
</dbReference>
<comment type="caution">
    <text evidence="4">The sequence shown here is derived from an EMBL/GenBank/DDBJ whole genome shotgun (WGS) entry which is preliminary data.</text>
</comment>
<dbReference type="SMART" id="SM00939">
    <property type="entry name" value="PepX_C"/>
    <property type="match status" value="1"/>
</dbReference>
<organism evidence="4 5">
    <name type="scientific">Acidovorax soli</name>
    <dbReference type="NCBI Taxonomy" id="592050"/>
    <lineage>
        <taxon>Bacteria</taxon>
        <taxon>Pseudomonadati</taxon>
        <taxon>Pseudomonadota</taxon>
        <taxon>Betaproteobacteria</taxon>
        <taxon>Burkholderiales</taxon>
        <taxon>Comamonadaceae</taxon>
        <taxon>Acidovorax</taxon>
    </lineage>
</organism>
<evidence type="ECO:0000313" key="4">
    <source>
        <dbReference type="EMBL" id="MBB6559528.1"/>
    </source>
</evidence>
<evidence type="ECO:0000313" key="5">
    <source>
        <dbReference type="Proteomes" id="UP000575083"/>
    </source>
</evidence>
<feature type="region of interest" description="Disordered" evidence="2">
    <location>
        <begin position="52"/>
        <end position="73"/>
    </location>
</feature>
<dbReference type="InterPro" id="IPR000383">
    <property type="entry name" value="Xaa-Pro-like_dom"/>
</dbReference>
<dbReference type="Pfam" id="PF08530">
    <property type="entry name" value="PepX_C"/>
    <property type="match status" value="1"/>
</dbReference>
<dbReference type="RefSeq" id="WP_184856927.1">
    <property type="nucleotide sequence ID" value="NZ_JACHLK010000003.1"/>
</dbReference>
<dbReference type="SUPFAM" id="SSF49785">
    <property type="entry name" value="Galactose-binding domain-like"/>
    <property type="match status" value="1"/>
</dbReference>
<name>A0A7X0U910_9BURK</name>
<evidence type="ECO:0000259" key="3">
    <source>
        <dbReference type="SMART" id="SM00939"/>
    </source>
</evidence>
<evidence type="ECO:0000256" key="2">
    <source>
        <dbReference type="SAM" id="MobiDB-lite"/>
    </source>
</evidence>
<dbReference type="EMBL" id="JACHLK010000003">
    <property type="protein sequence ID" value="MBB6559528.1"/>
    <property type="molecule type" value="Genomic_DNA"/>
</dbReference>
<keyword evidence="5" id="KW-1185">Reference proteome</keyword>
<sequence>MTQISQTAAATHGGVTRHTHRVPMRDGVHLATDLYLPAGMAGPLPVLLERTPYGKNAETRRERTAANPSPMRRGEVAARFAKAGYAVVVQDCRGRFDSEGLFTKYLGEAHDGADTLQWITAQPWCNGAVGTYGLSYAAHTQTALASQRPVGLKAMFLECGGFANAYRGGIRHGGAFELKQAVWALRNACSGSTQLGEAARQALAQADIGEWFLRLPWSRGDSPLQWAPEYEDYLFGQWERGAFDAYWRQPELYAAGHYGALDGVAVMLMCGWWDPYAQTTTDNYLGLAQRGNQGVRMVLGPWTHGERSVPYAGDVDFGPAAVLDGALAPDYVAMRLAWFDHWLKGAPLPQGLDEGVRYFRMGGGSGRRTPEGRLDHGGSWRSASRWPLPGTDFVPWYLGADGSLSPQAPGRGDVLAFDFDPACPVPTLGGSITSGEPLMVAGAYDQRSSAQTFGAQAPYGPLAQRPDVLVFQTPVLQDDLEVSGPITIELWVSSTAPDTDFTAKLIDLYPPSEDYPEGYAMNLTDGILRCRYRRSWESPEMMQPGEVVQISIEPMPTSNLFRKGHRIRLDVSSSNFPRFDVNPNTGAPEGSAGPRVVARNSVHMGAGRPSRVVLPVLR</sequence>
<dbReference type="NCBIfam" id="TIGR00976">
    <property type="entry name" value="CocE_NonD"/>
    <property type="match status" value="1"/>
</dbReference>
<proteinExistence type="predicted"/>
<gene>
    <name evidence="4" type="ORF">HNP48_002195</name>
</gene>
<dbReference type="PANTHER" id="PTHR43056">
    <property type="entry name" value="PEPTIDASE S9 PROLYL OLIGOPEPTIDASE"/>
    <property type="match status" value="1"/>
</dbReference>
<dbReference type="AlphaFoldDB" id="A0A7X0U910"/>
<keyword evidence="1 4" id="KW-0378">Hydrolase</keyword>
<feature type="region of interest" description="Disordered" evidence="2">
    <location>
        <begin position="1"/>
        <end position="20"/>
    </location>
</feature>
<dbReference type="InterPro" id="IPR013736">
    <property type="entry name" value="Xaa-Pro_dipept_C"/>
</dbReference>
<dbReference type="Gene3D" id="1.10.3020.10">
    <property type="entry name" value="alpha-amino acid ester hydrolase ( Helical cap domain)"/>
    <property type="match status" value="1"/>
</dbReference>
<dbReference type="InterPro" id="IPR008979">
    <property type="entry name" value="Galactose-bd-like_sf"/>
</dbReference>
<dbReference type="GO" id="GO:0008239">
    <property type="term" value="F:dipeptidyl-peptidase activity"/>
    <property type="evidence" value="ECO:0007669"/>
    <property type="project" value="InterPro"/>
</dbReference>
<protein>
    <submittedName>
        <fullName evidence="4">Putative CocE/NonD family hydrolase</fullName>
    </submittedName>
</protein>
<dbReference type="Pfam" id="PF02129">
    <property type="entry name" value="Peptidase_S15"/>
    <property type="match status" value="1"/>
</dbReference>